<organism evidence="6 7">
    <name type="scientific">Rosa chinensis</name>
    <name type="common">China rose</name>
    <dbReference type="NCBI Taxonomy" id="74649"/>
    <lineage>
        <taxon>Eukaryota</taxon>
        <taxon>Viridiplantae</taxon>
        <taxon>Streptophyta</taxon>
        <taxon>Embryophyta</taxon>
        <taxon>Tracheophyta</taxon>
        <taxon>Spermatophyta</taxon>
        <taxon>Magnoliopsida</taxon>
        <taxon>eudicotyledons</taxon>
        <taxon>Gunneridae</taxon>
        <taxon>Pentapetalae</taxon>
        <taxon>rosids</taxon>
        <taxon>fabids</taxon>
        <taxon>Rosales</taxon>
        <taxon>Rosaceae</taxon>
        <taxon>Rosoideae</taxon>
        <taxon>Rosoideae incertae sedis</taxon>
        <taxon>Rosa</taxon>
    </lineage>
</organism>
<keyword evidence="2" id="KW-0479">Metal-binding</keyword>
<evidence type="ECO:0000256" key="2">
    <source>
        <dbReference type="ARBA" id="ARBA00022723"/>
    </source>
</evidence>
<evidence type="ECO:0000313" key="6">
    <source>
        <dbReference type="EMBL" id="PRQ33549.1"/>
    </source>
</evidence>
<dbReference type="PANTHER" id="PTHR47947">
    <property type="entry name" value="CYTOCHROME P450 82C3-RELATED"/>
    <property type="match status" value="1"/>
</dbReference>
<dbReference type="AlphaFoldDB" id="A0A2P6QH94"/>
<keyword evidence="3" id="KW-0560">Oxidoreductase</keyword>
<comment type="caution">
    <text evidence="6">The sequence shown here is derived from an EMBL/GenBank/DDBJ whole genome shotgun (WGS) entry which is preliminary data.</text>
</comment>
<keyword evidence="5" id="KW-0503">Monooxygenase</keyword>
<gene>
    <name evidence="6" type="ORF">RchiOBHm_Chr5g0058881</name>
</gene>
<keyword evidence="1" id="KW-0349">Heme</keyword>
<name>A0A2P6QH94_ROSCH</name>
<dbReference type="EMBL" id="PDCK01000043">
    <property type="protein sequence ID" value="PRQ33549.1"/>
    <property type="molecule type" value="Genomic_DNA"/>
</dbReference>
<protein>
    <submittedName>
        <fullName evidence="6">Uncharacterized protein</fullName>
    </submittedName>
</protein>
<evidence type="ECO:0000256" key="3">
    <source>
        <dbReference type="ARBA" id="ARBA00023002"/>
    </source>
</evidence>
<evidence type="ECO:0000256" key="5">
    <source>
        <dbReference type="ARBA" id="ARBA00023033"/>
    </source>
</evidence>
<evidence type="ECO:0000256" key="4">
    <source>
        <dbReference type="ARBA" id="ARBA00023004"/>
    </source>
</evidence>
<sequence length="70" mass="7974">MAAGKCYSVVIDKEEKNEARQVQKAVREFFNFVGLLLVGDVISHRRWLDLGGHEKAMKKTAKEWDVIVGK</sequence>
<reference evidence="6 7" key="1">
    <citation type="journal article" date="2018" name="Nat. Genet.">
        <title>The Rosa genome provides new insights in the design of modern roses.</title>
        <authorList>
            <person name="Bendahmane M."/>
        </authorList>
    </citation>
    <scope>NUCLEOTIDE SEQUENCE [LARGE SCALE GENOMIC DNA]</scope>
    <source>
        <strain evidence="7">cv. Old Blush</strain>
    </source>
</reference>
<proteinExistence type="predicted"/>
<keyword evidence="7" id="KW-1185">Reference proteome</keyword>
<dbReference type="Proteomes" id="UP000238479">
    <property type="component" value="Chromosome 5"/>
</dbReference>
<keyword evidence="4" id="KW-0408">Iron</keyword>
<dbReference type="GO" id="GO:0046872">
    <property type="term" value="F:metal ion binding"/>
    <property type="evidence" value="ECO:0007669"/>
    <property type="project" value="UniProtKB-KW"/>
</dbReference>
<dbReference type="PANTHER" id="PTHR47947:SF49">
    <property type="entry name" value="CYTOCHROME P450 FAMILY PROTEIN"/>
    <property type="match status" value="1"/>
</dbReference>
<evidence type="ECO:0000313" key="7">
    <source>
        <dbReference type="Proteomes" id="UP000238479"/>
    </source>
</evidence>
<dbReference type="GO" id="GO:0004497">
    <property type="term" value="F:monooxygenase activity"/>
    <property type="evidence" value="ECO:0007669"/>
    <property type="project" value="UniProtKB-KW"/>
</dbReference>
<dbReference type="InterPro" id="IPR050651">
    <property type="entry name" value="Plant_Cytochrome_P450_Monoox"/>
</dbReference>
<accession>A0A2P6QH94</accession>
<dbReference type="Gramene" id="PRQ33549">
    <property type="protein sequence ID" value="PRQ33549"/>
    <property type="gene ID" value="RchiOBHm_Chr5g0058881"/>
</dbReference>
<evidence type="ECO:0000256" key="1">
    <source>
        <dbReference type="ARBA" id="ARBA00022617"/>
    </source>
</evidence>